<evidence type="ECO:0000313" key="2">
    <source>
        <dbReference type="WBParaSite" id="nRc.2.0.1.t05992-RA"/>
    </source>
</evidence>
<proteinExistence type="predicted"/>
<evidence type="ECO:0000313" key="1">
    <source>
        <dbReference type="Proteomes" id="UP000887565"/>
    </source>
</evidence>
<reference evidence="2" key="1">
    <citation type="submission" date="2022-11" db="UniProtKB">
        <authorList>
            <consortium name="WormBaseParasite"/>
        </authorList>
    </citation>
    <scope>IDENTIFICATION</scope>
</reference>
<organism evidence="1 2">
    <name type="scientific">Romanomermis culicivorax</name>
    <name type="common">Nematode worm</name>
    <dbReference type="NCBI Taxonomy" id="13658"/>
    <lineage>
        <taxon>Eukaryota</taxon>
        <taxon>Metazoa</taxon>
        <taxon>Ecdysozoa</taxon>
        <taxon>Nematoda</taxon>
        <taxon>Enoplea</taxon>
        <taxon>Dorylaimia</taxon>
        <taxon>Mermithida</taxon>
        <taxon>Mermithoidea</taxon>
        <taxon>Mermithidae</taxon>
        <taxon>Romanomermis</taxon>
    </lineage>
</organism>
<dbReference type="WBParaSite" id="nRc.2.0.1.t05992-RA">
    <property type="protein sequence ID" value="nRc.2.0.1.t05992-RA"/>
    <property type="gene ID" value="nRc.2.0.1.g05992"/>
</dbReference>
<protein>
    <submittedName>
        <fullName evidence="2">Uncharacterized protein</fullName>
    </submittedName>
</protein>
<dbReference type="Proteomes" id="UP000887565">
    <property type="component" value="Unplaced"/>
</dbReference>
<sequence length="64" mass="7059">MFGRVEKFSTTPSMRGEQIFCAQGSARGANICSSIAVRAEHLRACSPSNQQKWRNGTEAVFPRV</sequence>
<keyword evidence="1" id="KW-1185">Reference proteome</keyword>
<dbReference type="AlphaFoldDB" id="A0A915HWQ7"/>
<accession>A0A915HWQ7</accession>
<name>A0A915HWQ7_ROMCU</name>